<sequence length="191" mass="20921">MDAKKFGTFIATLRKENGMTQVELAKKLQVTDKAVSKWERGLGFPDINTIEPLADALGISVLEIMRSERISETEITQDTAAAALTDTFELVKFQRKAERKSIIKIAGCIAAVLFLIFLIDGMGWLGFAMVYFPVICLVASVALLIYGVWRKKNKLPCLQTFVLSAIMLLIPVAVVVFLFLAGALGLGPVPN</sequence>
<dbReference type="EMBL" id="JAHLQI010000003">
    <property type="protein sequence ID" value="MBU5490479.1"/>
    <property type="molecule type" value="Genomic_DNA"/>
</dbReference>
<dbReference type="SMART" id="SM00530">
    <property type="entry name" value="HTH_XRE"/>
    <property type="match status" value="1"/>
</dbReference>
<organism evidence="4 5">
    <name type="scientific">Butyricicoccus intestinisimiae</name>
    <dbReference type="NCBI Taxonomy" id="2841509"/>
    <lineage>
        <taxon>Bacteria</taxon>
        <taxon>Bacillati</taxon>
        <taxon>Bacillota</taxon>
        <taxon>Clostridia</taxon>
        <taxon>Eubacteriales</taxon>
        <taxon>Butyricicoccaceae</taxon>
        <taxon>Butyricicoccus</taxon>
    </lineage>
</organism>
<dbReference type="PANTHER" id="PTHR46558:SF11">
    <property type="entry name" value="HTH-TYPE TRANSCRIPTIONAL REGULATOR XRE"/>
    <property type="match status" value="1"/>
</dbReference>
<dbReference type="Pfam" id="PF01381">
    <property type="entry name" value="HTH_3"/>
    <property type="match status" value="1"/>
</dbReference>
<evidence type="ECO:0000313" key="4">
    <source>
        <dbReference type="EMBL" id="MBU5490479.1"/>
    </source>
</evidence>
<comment type="caution">
    <text evidence="4">The sequence shown here is derived from an EMBL/GenBank/DDBJ whole genome shotgun (WGS) entry which is preliminary data.</text>
</comment>
<feature type="domain" description="HTH cro/C1-type" evidence="3">
    <location>
        <begin position="10"/>
        <end position="64"/>
    </location>
</feature>
<evidence type="ECO:0000256" key="2">
    <source>
        <dbReference type="SAM" id="Phobius"/>
    </source>
</evidence>
<evidence type="ECO:0000256" key="1">
    <source>
        <dbReference type="ARBA" id="ARBA00023125"/>
    </source>
</evidence>
<keyword evidence="2" id="KW-1133">Transmembrane helix</keyword>
<keyword evidence="2" id="KW-0812">Transmembrane</keyword>
<dbReference type="RefSeq" id="WP_216470133.1">
    <property type="nucleotide sequence ID" value="NZ_JAHLQI010000003.1"/>
</dbReference>
<evidence type="ECO:0000259" key="3">
    <source>
        <dbReference type="PROSITE" id="PS50943"/>
    </source>
</evidence>
<reference evidence="4 5" key="1">
    <citation type="submission" date="2021-06" db="EMBL/GenBank/DDBJ databases">
        <authorList>
            <person name="Sun Q."/>
            <person name="Li D."/>
        </authorList>
    </citation>
    <scope>NUCLEOTIDE SEQUENCE [LARGE SCALE GENOMIC DNA]</scope>
    <source>
        <strain evidence="4 5">MSJd-7</strain>
    </source>
</reference>
<keyword evidence="2" id="KW-0472">Membrane</keyword>
<feature type="transmembrane region" description="Helical" evidence="2">
    <location>
        <begin position="102"/>
        <end position="119"/>
    </location>
</feature>
<dbReference type="Proteomes" id="UP000783588">
    <property type="component" value="Unassembled WGS sequence"/>
</dbReference>
<gene>
    <name evidence="4" type="ORF">KQI75_07580</name>
</gene>
<keyword evidence="5" id="KW-1185">Reference proteome</keyword>
<feature type="transmembrane region" description="Helical" evidence="2">
    <location>
        <begin position="161"/>
        <end position="186"/>
    </location>
</feature>
<dbReference type="InterPro" id="IPR001387">
    <property type="entry name" value="Cro/C1-type_HTH"/>
</dbReference>
<feature type="transmembrane region" description="Helical" evidence="2">
    <location>
        <begin position="125"/>
        <end position="149"/>
    </location>
</feature>
<evidence type="ECO:0000313" key="5">
    <source>
        <dbReference type="Proteomes" id="UP000783588"/>
    </source>
</evidence>
<protein>
    <submittedName>
        <fullName evidence="4">Helix-turn-helix domain-containing protein</fullName>
    </submittedName>
</protein>
<dbReference type="PANTHER" id="PTHR46558">
    <property type="entry name" value="TRACRIPTIONAL REGULATORY PROTEIN-RELATED-RELATED"/>
    <property type="match status" value="1"/>
</dbReference>
<keyword evidence="1" id="KW-0238">DNA-binding</keyword>
<accession>A0ABS6EUC3</accession>
<name>A0ABS6EUC3_9FIRM</name>
<dbReference type="CDD" id="cd00093">
    <property type="entry name" value="HTH_XRE"/>
    <property type="match status" value="1"/>
</dbReference>
<proteinExistence type="predicted"/>
<dbReference type="PROSITE" id="PS50943">
    <property type="entry name" value="HTH_CROC1"/>
    <property type="match status" value="1"/>
</dbReference>